<evidence type="ECO:0000313" key="5">
    <source>
        <dbReference type="EMBL" id="PST82861.1"/>
    </source>
</evidence>
<dbReference type="PROSITE" id="PS51257">
    <property type="entry name" value="PROKAR_LIPOPROTEIN"/>
    <property type="match status" value="1"/>
</dbReference>
<accession>A0A2T3HKF0</accession>
<reference evidence="5 6" key="1">
    <citation type="submission" date="2018-03" db="EMBL/GenBank/DDBJ databases">
        <authorList>
            <person name="Keele B.F."/>
        </authorList>
    </citation>
    <scope>NUCLEOTIDE SEQUENCE [LARGE SCALE GENOMIC DNA]</scope>
    <source>
        <strain evidence="5 6">YL28-9</strain>
    </source>
</reference>
<keyword evidence="2" id="KW-0732">Signal</keyword>
<evidence type="ECO:0000256" key="2">
    <source>
        <dbReference type="SAM" id="SignalP"/>
    </source>
</evidence>
<evidence type="ECO:0000313" key="6">
    <source>
        <dbReference type="Proteomes" id="UP000240912"/>
    </source>
</evidence>
<keyword evidence="6" id="KW-1185">Reference proteome</keyword>
<dbReference type="InterPro" id="IPR001375">
    <property type="entry name" value="Peptidase_S9_cat"/>
</dbReference>
<dbReference type="Gene3D" id="3.40.50.1820">
    <property type="entry name" value="alpha/beta hydrolase"/>
    <property type="match status" value="1"/>
</dbReference>
<dbReference type="SUPFAM" id="SSF82171">
    <property type="entry name" value="DPP6 N-terminal domain-like"/>
    <property type="match status" value="1"/>
</dbReference>
<sequence>MNRYFFGAAALFFACSVQAQDRQLTAADYERAQRFLSTNAEQLVDHAVSRPDWLPGDRLLLRDAGNGTVQYLLADAKAGKLQPAFDHKKLAAALSASQGPVRANALPISGVELLPDGQNLRFFFGGRLYTCNLKTYQLQAQPGGQPPSRRRSATGKQGDGPANRSPDGSKAVFIRSHNLWLRDLKNGQETLLTTDGVKDYGYATDNAGWKSSDAAIVAWSPDSRKVATFKQDQRHLNDMYLVSTNVGAPRLKQWKYALPSDQKVAMIERVIIDVAQARVIPILAPADPHRATLSDDISSSGTLDDVQWNADASRLAFVSTSRYHNEERVRLADAATGKVTELFEEKVKTQYESGWGTINWRFLDKSNELIWFSERDDWGHLYLYDSRSGKLKNRITTGSWVVTQLLRVDEEKRQAYFIARGLQEANPYFAQLCRIGLDGKNFKVLTPEAGNHRVEFSESGKYFADSWSSPDQPGSSTIRDLDGKIRVRLPATDISRLLAAGWKAPQPFTVKANDGKTDLYGLLYTPANLEPGKKYPVIDYIYPGPQGGSIGGNWSFAAARRDNQALASLGFIVVELEGSSNPLRSKSFHDQSYGNMAENTLADQVAGIKELARRYPYMDLDRVGIWGHSGGGFATAAAMFRYPDFFKVGIAESGNHDNRNYEDDWGDRYNGPISDEEYARQANQTYAANLKGKLMLAHGMMDDNVPPYNTLLVVEALQKANKDFDLVVFPNSAHGFGAYNTYMMRRRWDYFVSHLMAARPPKEFKIEIKPDVR</sequence>
<proteinExistence type="predicted"/>
<gene>
    <name evidence="5" type="ORF">C7T94_09500</name>
</gene>
<dbReference type="SUPFAM" id="SSF53474">
    <property type="entry name" value="alpha/beta-Hydrolases"/>
    <property type="match status" value="1"/>
</dbReference>
<dbReference type="AlphaFoldDB" id="A0A2T3HKF0"/>
<feature type="domain" description="Peptidase S9 prolyl oligopeptidase catalytic" evidence="3">
    <location>
        <begin position="563"/>
        <end position="755"/>
    </location>
</feature>
<dbReference type="InterPro" id="IPR002469">
    <property type="entry name" value="Peptidase_S9B_N"/>
</dbReference>
<dbReference type="OrthoDB" id="9777457at2"/>
<feature type="signal peptide" evidence="2">
    <location>
        <begin position="1"/>
        <end position="19"/>
    </location>
</feature>
<dbReference type="RefSeq" id="WP_107215119.1">
    <property type="nucleotide sequence ID" value="NZ_KZ686269.1"/>
</dbReference>
<organism evidence="5 6">
    <name type="scientific">Pedobacter yulinensis</name>
    <dbReference type="NCBI Taxonomy" id="2126353"/>
    <lineage>
        <taxon>Bacteria</taxon>
        <taxon>Pseudomonadati</taxon>
        <taxon>Bacteroidota</taxon>
        <taxon>Sphingobacteriia</taxon>
        <taxon>Sphingobacteriales</taxon>
        <taxon>Sphingobacteriaceae</taxon>
        <taxon>Pedobacter</taxon>
    </lineage>
</organism>
<protein>
    <submittedName>
        <fullName evidence="5">S9 family peptidase</fullName>
    </submittedName>
</protein>
<name>A0A2T3HKF0_9SPHI</name>
<evidence type="ECO:0000259" key="4">
    <source>
        <dbReference type="Pfam" id="PF00930"/>
    </source>
</evidence>
<dbReference type="EMBL" id="PYLS01000005">
    <property type="protein sequence ID" value="PST82861.1"/>
    <property type="molecule type" value="Genomic_DNA"/>
</dbReference>
<dbReference type="PANTHER" id="PTHR11731">
    <property type="entry name" value="PROTEASE FAMILY S9B,C DIPEPTIDYL-PEPTIDASE IV-RELATED"/>
    <property type="match status" value="1"/>
</dbReference>
<feature type="region of interest" description="Disordered" evidence="1">
    <location>
        <begin position="139"/>
        <end position="169"/>
    </location>
</feature>
<dbReference type="PANTHER" id="PTHR11731:SF118">
    <property type="entry name" value="BLR1971 PROTEIN"/>
    <property type="match status" value="1"/>
</dbReference>
<dbReference type="Proteomes" id="UP000240912">
    <property type="component" value="Unassembled WGS sequence"/>
</dbReference>
<dbReference type="GO" id="GO:0006508">
    <property type="term" value="P:proteolysis"/>
    <property type="evidence" value="ECO:0007669"/>
    <property type="project" value="InterPro"/>
</dbReference>
<feature type="chain" id="PRO_5015631835" evidence="2">
    <location>
        <begin position="20"/>
        <end position="773"/>
    </location>
</feature>
<dbReference type="InterPro" id="IPR050278">
    <property type="entry name" value="Serine_Prot_S9B/DPPIV"/>
</dbReference>
<dbReference type="InterPro" id="IPR029058">
    <property type="entry name" value="AB_hydrolase_fold"/>
</dbReference>
<dbReference type="Pfam" id="PF00930">
    <property type="entry name" value="DPPIV_N"/>
    <property type="match status" value="1"/>
</dbReference>
<comment type="caution">
    <text evidence="5">The sequence shown here is derived from an EMBL/GenBank/DDBJ whole genome shotgun (WGS) entry which is preliminary data.</text>
</comment>
<dbReference type="Pfam" id="PF00326">
    <property type="entry name" value="Peptidase_S9"/>
    <property type="match status" value="1"/>
</dbReference>
<dbReference type="GO" id="GO:0008236">
    <property type="term" value="F:serine-type peptidase activity"/>
    <property type="evidence" value="ECO:0007669"/>
    <property type="project" value="InterPro"/>
</dbReference>
<evidence type="ECO:0000259" key="3">
    <source>
        <dbReference type="Pfam" id="PF00326"/>
    </source>
</evidence>
<feature type="domain" description="Dipeptidylpeptidase IV N-terminal" evidence="4">
    <location>
        <begin position="119"/>
        <end position="473"/>
    </location>
</feature>
<evidence type="ECO:0000256" key="1">
    <source>
        <dbReference type="SAM" id="MobiDB-lite"/>
    </source>
</evidence>
<dbReference type="Gene3D" id="2.140.10.30">
    <property type="entry name" value="Dipeptidylpeptidase IV, N-terminal domain"/>
    <property type="match status" value="1"/>
</dbReference>